<dbReference type="Proteomes" id="UP000606730">
    <property type="component" value="Unassembled WGS sequence"/>
</dbReference>
<dbReference type="SUPFAM" id="SSF46689">
    <property type="entry name" value="Homeodomain-like"/>
    <property type="match status" value="1"/>
</dbReference>
<dbReference type="SUPFAM" id="SSF52540">
    <property type="entry name" value="P-loop containing nucleoside triphosphate hydrolases"/>
    <property type="match status" value="1"/>
</dbReference>
<dbReference type="InterPro" id="IPR025943">
    <property type="entry name" value="Sigma_54_int_dom_ATP-bd_2"/>
</dbReference>
<sequence length="446" mass="48351">MNKGDVLVVDDDREMRVSLSHLLGKAGYGVTCAGEGNEALKLLREGTVDVVLSDVQMPGMDGLEFQRKAAELSSVPIVLFSAHGDIPMAVEAIQNGAYNFLEKPFDPRRLLTLVGNATRLKRLMDSTSRLEKRLSSLTDLEQILIGDSPGIVAIRQKIHDFAESPANVLVTGGTGTGKELVARALHDLGKGPGAPFVAVNCAVIPPDRFEETVFGSTDRPSGFMQRANGGTLFLDELTSMPVETQSKFLRVIETKLCEPLGADTPVEVDVRIISAASEDPQAAVAEGRMRQDLVFRLNTLVIDLPSLVDRGEDTLLVFRHYLQRLSSVYDVPVPELSNSDYKALLSHDWPGNVRELQSVAERFVLASKRGGSSVQRAIQGEDDGPSVPQTLREAVAAFERQIISQAIMAQEGRMDDAAAQLGIGRRTLNEKIVKLGIDKSGLLAAE</sequence>
<comment type="caution">
    <text evidence="11">The sequence shown here is derived from an EMBL/GenBank/DDBJ whole genome shotgun (WGS) entry which is preliminary data.</text>
</comment>
<dbReference type="PROSITE" id="PS50045">
    <property type="entry name" value="SIGMA54_INTERACT_4"/>
    <property type="match status" value="1"/>
</dbReference>
<keyword evidence="4" id="KW-0902">Two-component regulatory system</keyword>
<dbReference type="CDD" id="cd00009">
    <property type="entry name" value="AAA"/>
    <property type="match status" value="1"/>
</dbReference>
<organism evidence="11 12">
    <name type="scientific">Actibacterium pelagium</name>
    <dbReference type="NCBI Taxonomy" id="2029103"/>
    <lineage>
        <taxon>Bacteria</taxon>
        <taxon>Pseudomonadati</taxon>
        <taxon>Pseudomonadota</taxon>
        <taxon>Alphaproteobacteria</taxon>
        <taxon>Rhodobacterales</taxon>
        <taxon>Roseobacteraceae</taxon>
        <taxon>Actibacterium</taxon>
    </lineage>
</organism>
<dbReference type="PRINTS" id="PR01590">
    <property type="entry name" value="HTHFIS"/>
</dbReference>
<dbReference type="InterPro" id="IPR002197">
    <property type="entry name" value="HTH_Fis"/>
</dbReference>
<evidence type="ECO:0000256" key="2">
    <source>
        <dbReference type="ARBA" id="ARBA00022741"/>
    </source>
</evidence>
<evidence type="ECO:0000256" key="5">
    <source>
        <dbReference type="ARBA" id="ARBA00023015"/>
    </source>
</evidence>
<dbReference type="OrthoDB" id="9802388at2"/>
<evidence type="ECO:0000256" key="4">
    <source>
        <dbReference type="ARBA" id="ARBA00023012"/>
    </source>
</evidence>
<dbReference type="GO" id="GO:0006355">
    <property type="term" value="P:regulation of DNA-templated transcription"/>
    <property type="evidence" value="ECO:0007669"/>
    <property type="project" value="InterPro"/>
</dbReference>
<dbReference type="FunFam" id="3.40.50.2300:FF:000018">
    <property type="entry name" value="DNA-binding transcriptional regulator NtrC"/>
    <property type="match status" value="1"/>
</dbReference>
<keyword evidence="3" id="KW-0067">ATP-binding</keyword>
<dbReference type="GO" id="GO:0043565">
    <property type="term" value="F:sequence-specific DNA binding"/>
    <property type="evidence" value="ECO:0007669"/>
    <property type="project" value="InterPro"/>
</dbReference>
<evidence type="ECO:0000256" key="3">
    <source>
        <dbReference type="ARBA" id="ARBA00022840"/>
    </source>
</evidence>
<dbReference type="Pfam" id="PF00072">
    <property type="entry name" value="Response_reg"/>
    <property type="match status" value="1"/>
</dbReference>
<dbReference type="Pfam" id="PF25601">
    <property type="entry name" value="AAA_lid_14"/>
    <property type="match status" value="1"/>
</dbReference>
<keyword evidence="12" id="KW-1185">Reference proteome</keyword>
<dbReference type="GO" id="GO:0005524">
    <property type="term" value="F:ATP binding"/>
    <property type="evidence" value="ECO:0007669"/>
    <property type="project" value="UniProtKB-KW"/>
</dbReference>
<dbReference type="SMART" id="SM00382">
    <property type="entry name" value="AAA"/>
    <property type="match status" value="1"/>
</dbReference>
<dbReference type="InterPro" id="IPR011006">
    <property type="entry name" value="CheY-like_superfamily"/>
</dbReference>
<evidence type="ECO:0000313" key="11">
    <source>
        <dbReference type="EMBL" id="GGE37894.1"/>
    </source>
</evidence>
<dbReference type="InterPro" id="IPR002078">
    <property type="entry name" value="Sigma_54_int"/>
</dbReference>
<evidence type="ECO:0000259" key="9">
    <source>
        <dbReference type="PROSITE" id="PS50045"/>
    </source>
</evidence>
<dbReference type="Gene3D" id="3.40.50.2300">
    <property type="match status" value="1"/>
</dbReference>
<feature type="modified residue" description="4-aspartylphosphate" evidence="8">
    <location>
        <position position="54"/>
    </location>
</feature>
<reference evidence="11" key="2">
    <citation type="submission" date="2020-09" db="EMBL/GenBank/DDBJ databases">
        <authorList>
            <person name="Sun Q."/>
            <person name="Zhou Y."/>
        </authorList>
    </citation>
    <scope>NUCLEOTIDE SEQUENCE</scope>
    <source>
        <strain evidence="11">CGMCC 1.16012</strain>
    </source>
</reference>
<dbReference type="Gene3D" id="1.10.8.60">
    <property type="match status" value="1"/>
</dbReference>
<dbReference type="SUPFAM" id="SSF52172">
    <property type="entry name" value="CheY-like"/>
    <property type="match status" value="1"/>
</dbReference>
<protein>
    <submittedName>
        <fullName evidence="11">Sigma-54-dependent Fis family transcriptional regulator</fullName>
    </submittedName>
</protein>
<keyword evidence="2" id="KW-0547">Nucleotide-binding</keyword>
<dbReference type="GO" id="GO:0000160">
    <property type="term" value="P:phosphorelay signal transduction system"/>
    <property type="evidence" value="ECO:0007669"/>
    <property type="project" value="UniProtKB-KW"/>
</dbReference>
<accession>A0A917EGT8</accession>
<dbReference type="SMART" id="SM00448">
    <property type="entry name" value="REC"/>
    <property type="match status" value="1"/>
</dbReference>
<dbReference type="InterPro" id="IPR009057">
    <property type="entry name" value="Homeodomain-like_sf"/>
</dbReference>
<dbReference type="Pfam" id="PF02954">
    <property type="entry name" value="HTH_8"/>
    <property type="match status" value="1"/>
</dbReference>
<feature type="domain" description="Sigma-54 factor interaction" evidence="9">
    <location>
        <begin position="144"/>
        <end position="365"/>
    </location>
</feature>
<evidence type="ECO:0000313" key="12">
    <source>
        <dbReference type="Proteomes" id="UP000606730"/>
    </source>
</evidence>
<dbReference type="AlphaFoldDB" id="A0A917EGT8"/>
<feature type="domain" description="Response regulatory" evidence="10">
    <location>
        <begin position="5"/>
        <end position="118"/>
    </location>
</feature>
<keyword evidence="6" id="KW-0010">Activator</keyword>
<name>A0A917EGT8_9RHOB</name>
<dbReference type="InterPro" id="IPR001789">
    <property type="entry name" value="Sig_transdc_resp-reg_receiver"/>
</dbReference>
<dbReference type="RefSeq" id="WP_095596842.1">
    <property type="nucleotide sequence ID" value="NZ_BMKN01000001.1"/>
</dbReference>
<dbReference type="Gene3D" id="1.10.10.60">
    <property type="entry name" value="Homeodomain-like"/>
    <property type="match status" value="1"/>
</dbReference>
<dbReference type="InterPro" id="IPR027417">
    <property type="entry name" value="P-loop_NTPase"/>
</dbReference>
<dbReference type="PANTHER" id="PTHR32071:SF57">
    <property type="entry name" value="C4-DICARBOXYLATE TRANSPORT TRANSCRIPTIONAL REGULATORY PROTEIN DCTD"/>
    <property type="match status" value="1"/>
</dbReference>
<gene>
    <name evidence="11" type="ORF">GCM10011517_02090</name>
</gene>
<keyword evidence="1 8" id="KW-0597">Phosphoprotein</keyword>
<dbReference type="InterPro" id="IPR058031">
    <property type="entry name" value="AAA_lid_NorR"/>
</dbReference>
<evidence type="ECO:0000259" key="10">
    <source>
        <dbReference type="PROSITE" id="PS50110"/>
    </source>
</evidence>
<dbReference type="EMBL" id="BMKN01000001">
    <property type="protein sequence ID" value="GGE37894.1"/>
    <property type="molecule type" value="Genomic_DNA"/>
</dbReference>
<dbReference type="InterPro" id="IPR003593">
    <property type="entry name" value="AAA+_ATPase"/>
</dbReference>
<keyword evidence="5" id="KW-0805">Transcription regulation</keyword>
<dbReference type="Gene3D" id="3.40.50.300">
    <property type="entry name" value="P-loop containing nucleotide triphosphate hydrolases"/>
    <property type="match status" value="1"/>
</dbReference>
<evidence type="ECO:0000256" key="7">
    <source>
        <dbReference type="ARBA" id="ARBA00023163"/>
    </source>
</evidence>
<evidence type="ECO:0000256" key="8">
    <source>
        <dbReference type="PROSITE-ProRule" id="PRU00169"/>
    </source>
</evidence>
<dbReference type="PROSITE" id="PS50110">
    <property type="entry name" value="RESPONSE_REGULATORY"/>
    <property type="match status" value="1"/>
</dbReference>
<dbReference type="PANTHER" id="PTHR32071">
    <property type="entry name" value="TRANSCRIPTIONAL REGULATORY PROTEIN"/>
    <property type="match status" value="1"/>
</dbReference>
<dbReference type="PROSITE" id="PS00676">
    <property type="entry name" value="SIGMA54_INTERACT_2"/>
    <property type="match status" value="1"/>
</dbReference>
<proteinExistence type="predicted"/>
<evidence type="ECO:0000256" key="6">
    <source>
        <dbReference type="ARBA" id="ARBA00023159"/>
    </source>
</evidence>
<keyword evidence="7" id="KW-0804">Transcription</keyword>
<dbReference type="Pfam" id="PF00158">
    <property type="entry name" value="Sigma54_activat"/>
    <property type="match status" value="1"/>
</dbReference>
<reference evidence="11" key="1">
    <citation type="journal article" date="2014" name="Int. J. Syst. Evol. Microbiol.">
        <title>Complete genome sequence of Corynebacterium casei LMG S-19264T (=DSM 44701T), isolated from a smear-ripened cheese.</title>
        <authorList>
            <consortium name="US DOE Joint Genome Institute (JGI-PGF)"/>
            <person name="Walter F."/>
            <person name="Albersmeier A."/>
            <person name="Kalinowski J."/>
            <person name="Ruckert C."/>
        </authorList>
    </citation>
    <scope>NUCLEOTIDE SEQUENCE</scope>
    <source>
        <strain evidence="11">CGMCC 1.16012</strain>
    </source>
</reference>
<evidence type="ECO:0000256" key="1">
    <source>
        <dbReference type="ARBA" id="ARBA00022553"/>
    </source>
</evidence>